<protein>
    <submittedName>
        <fullName evidence="2">Unannotated protein</fullName>
    </submittedName>
</protein>
<evidence type="ECO:0000256" key="1">
    <source>
        <dbReference type="SAM" id="MobiDB-lite"/>
    </source>
</evidence>
<dbReference type="AlphaFoldDB" id="A0A6J7FFS1"/>
<proteinExistence type="predicted"/>
<sequence>MKAATEKLILITAVVAATVVLVASGEKSGSGDSQSNSPAASSATQNNGPNGDVEIATCTTDSMGQLSATVKITNNSSKASNYIITVVFETSDGATQIDSTFAAANNLEPGQNATADAYSFKDAPAGFKCRITDVTRYAS</sequence>
<reference evidence="2" key="1">
    <citation type="submission" date="2020-05" db="EMBL/GenBank/DDBJ databases">
        <authorList>
            <person name="Chiriac C."/>
            <person name="Salcher M."/>
            <person name="Ghai R."/>
            <person name="Kavagutti S V."/>
        </authorList>
    </citation>
    <scope>NUCLEOTIDE SEQUENCE</scope>
</reference>
<feature type="region of interest" description="Disordered" evidence="1">
    <location>
        <begin position="26"/>
        <end position="56"/>
    </location>
</feature>
<dbReference type="NCBIfam" id="NF038353">
    <property type="entry name" value="FxLYD_dom"/>
    <property type="match status" value="1"/>
</dbReference>
<name>A0A6J7FFS1_9ZZZZ</name>
<feature type="compositionally biased region" description="Polar residues" evidence="1">
    <location>
        <begin position="30"/>
        <end position="49"/>
    </location>
</feature>
<gene>
    <name evidence="2" type="ORF">UFOPK3376_02789</name>
</gene>
<evidence type="ECO:0000313" key="2">
    <source>
        <dbReference type="EMBL" id="CAB4890493.1"/>
    </source>
</evidence>
<dbReference type="InterPro" id="IPR047676">
    <property type="entry name" value="FxLYD_dom"/>
</dbReference>
<accession>A0A6J7FFS1</accession>
<dbReference type="EMBL" id="CAFBLP010000104">
    <property type="protein sequence ID" value="CAB4890493.1"/>
    <property type="molecule type" value="Genomic_DNA"/>
</dbReference>
<organism evidence="2">
    <name type="scientific">freshwater metagenome</name>
    <dbReference type="NCBI Taxonomy" id="449393"/>
    <lineage>
        <taxon>unclassified sequences</taxon>
        <taxon>metagenomes</taxon>
        <taxon>ecological metagenomes</taxon>
    </lineage>
</organism>